<dbReference type="Pfam" id="PF13561">
    <property type="entry name" value="adh_short_C2"/>
    <property type="match status" value="1"/>
</dbReference>
<dbReference type="PANTHER" id="PTHR43296:SF2">
    <property type="entry name" value="PEROXISOMAL 2,4-DIENOYL-COA REDUCTASE [(3E)-ENOYL-COA-PRODUCING]"/>
    <property type="match status" value="1"/>
</dbReference>
<dbReference type="NCBIfam" id="NF005752">
    <property type="entry name" value="PRK07576.1"/>
    <property type="match status" value="1"/>
</dbReference>
<keyword evidence="4" id="KW-1185">Reference proteome</keyword>
<evidence type="ECO:0000313" key="4">
    <source>
        <dbReference type="Proteomes" id="UP000198677"/>
    </source>
</evidence>
<evidence type="ECO:0000313" key="3">
    <source>
        <dbReference type="EMBL" id="SEK54732.1"/>
    </source>
</evidence>
<keyword evidence="2" id="KW-0560">Oxidoreductase</keyword>
<dbReference type="RefSeq" id="WP_072751153.1">
    <property type="nucleotide sequence ID" value="NZ_FOAW01000002.1"/>
</dbReference>
<dbReference type="Proteomes" id="UP000198677">
    <property type="component" value="Unassembled WGS sequence"/>
</dbReference>
<organism evidence="3 4">
    <name type="scientific">Rhodococcus maanshanensis</name>
    <dbReference type="NCBI Taxonomy" id="183556"/>
    <lineage>
        <taxon>Bacteria</taxon>
        <taxon>Bacillati</taxon>
        <taxon>Actinomycetota</taxon>
        <taxon>Actinomycetes</taxon>
        <taxon>Mycobacteriales</taxon>
        <taxon>Nocardiaceae</taxon>
        <taxon>Rhodococcus</taxon>
    </lineage>
</organism>
<dbReference type="GO" id="GO:0009062">
    <property type="term" value="P:fatty acid catabolic process"/>
    <property type="evidence" value="ECO:0007669"/>
    <property type="project" value="InterPro"/>
</dbReference>
<evidence type="ECO:0000256" key="1">
    <source>
        <dbReference type="ARBA" id="ARBA00022857"/>
    </source>
</evidence>
<keyword evidence="1" id="KW-0521">NADP</keyword>
<dbReference type="FunFam" id="3.40.50.720:FF:000084">
    <property type="entry name" value="Short-chain dehydrogenase reductase"/>
    <property type="match status" value="1"/>
</dbReference>
<gene>
    <name evidence="3" type="ORF">SAMN05444583_102253</name>
</gene>
<dbReference type="SUPFAM" id="SSF51735">
    <property type="entry name" value="NAD(P)-binding Rossmann-fold domains"/>
    <property type="match status" value="1"/>
</dbReference>
<name>A0A1H7HYR3_9NOCA</name>
<dbReference type="PRINTS" id="PR00081">
    <property type="entry name" value="GDHRDH"/>
</dbReference>
<sequence length="278" mass="28575">MATEFVQSIDLTGKTVFVAGGTSGINLGIAEDFARAGARVAVMSRRQEKVDAAVERLTELGAEAMGGSADVRDYAATEAVLRDAHDRFGDFDVMVSGAAGNFPAAALGLSANGFKSVVDIDLLGTFNVLRASYPFLRKPGASVINISAPQSVLPTVTQAHVCAAKAGVDMLTKVLALEWGPAGVRVNGVIPGPIDGTEGMARLAPTEEDRALVTNSVPLRRYGTPRDVANVCRFLASPLADYVSGVVLATDGGWALGGASATMGVIGQPLLDAVGSEA</sequence>
<dbReference type="EMBL" id="FOAW01000002">
    <property type="protein sequence ID" value="SEK54732.1"/>
    <property type="molecule type" value="Genomic_DNA"/>
</dbReference>
<dbReference type="OrthoDB" id="286404at2"/>
<dbReference type="InterPro" id="IPR045017">
    <property type="entry name" value="DECR2-like"/>
</dbReference>
<proteinExistence type="predicted"/>
<dbReference type="Gene3D" id="3.40.50.720">
    <property type="entry name" value="NAD(P)-binding Rossmann-like Domain"/>
    <property type="match status" value="1"/>
</dbReference>
<dbReference type="CDD" id="cd05369">
    <property type="entry name" value="TER_DECR_SDR_a"/>
    <property type="match status" value="1"/>
</dbReference>
<protein>
    <submittedName>
        <fullName evidence="3">NAD(P)-dependent dehydrogenase, short-chain alcohol dehydrogenase family</fullName>
    </submittedName>
</protein>
<dbReference type="GO" id="GO:0008670">
    <property type="term" value="F:2,4-dienoyl-CoA reductase (NADPH) activity"/>
    <property type="evidence" value="ECO:0007669"/>
    <property type="project" value="InterPro"/>
</dbReference>
<dbReference type="AlphaFoldDB" id="A0A1H7HYR3"/>
<dbReference type="PANTHER" id="PTHR43296">
    <property type="entry name" value="PEROXISOMAL 2,4-DIENOYL-COA REDUCTASE"/>
    <property type="match status" value="1"/>
</dbReference>
<evidence type="ECO:0000256" key="2">
    <source>
        <dbReference type="ARBA" id="ARBA00023002"/>
    </source>
</evidence>
<reference evidence="4" key="1">
    <citation type="submission" date="2016-10" db="EMBL/GenBank/DDBJ databases">
        <authorList>
            <person name="Varghese N."/>
            <person name="Submissions S."/>
        </authorList>
    </citation>
    <scope>NUCLEOTIDE SEQUENCE [LARGE SCALE GENOMIC DNA]</scope>
    <source>
        <strain evidence="4">DSM 44675</strain>
    </source>
</reference>
<dbReference type="InterPro" id="IPR002347">
    <property type="entry name" value="SDR_fam"/>
</dbReference>
<dbReference type="InterPro" id="IPR036291">
    <property type="entry name" value="NAD(P)-bd_dom_sf"/>
</dbReference>
<accession>A0A1H7HYR3</accession>